<dbReference type="EMBL" id="JAAQHG020000038">
    <property type="protein sequence ID" value="KAL1583216.1"/>
    <property type="molecule type" value="Genomic_DNA"/>
</dbReference>
<evidence type="ECO:0000313" key="3">
    <source>
        <dbReference type="EMBL" id="KAL1583216.1"/>
    </source>
</evidence>
<comment type="caution">
    <text evidence="3">The sequence shown here is derived from an EMBL/GenBank/DDBJ whole genome shotgun (WGS) entry which is preliminary data.</text>
</comment>
<dbReference type="Proteomes" id="UP000803884">
    <property type="component" value="Unassembled WGS sequence"/>
</dbReference>
<sequence>MPAFRISVRLLSLVAAISTLAASDSTPSDAPDSLATPSTSVTSALPGPGPSGLSIMVVTVTPVFVTITATPVAPAPPSDSVLSEPFVKTVTNVKQGPVTPVWLDPTAEVYPPGPYDEVKTVTRSVLHDPSVNISQEYPQPEPTTTAEPRVQIIGPIRPTWKCWHHYIGIYSAYHLEGSNWGVSGTTIQMTLRNMSYDSMDNWRYTEHPNQTGGTNFTCSFNMLLGSQRRVNKALDGLLMGKKDKKVKCPWNKHY</sequence>
<evidence type="ECO:0000256" key="2">
    <source>
        <dbReference type="SAM" id="SignalP"/>
    </source>
</evidence>
<dbReference type="RefSeq" id="XP_069226323.1">
    <property type="nucleotide sequence ID" value="XM_069376544.1"/>
</dbReference>
<proteinExistence type="predicted"/>
<gene>
    <name evidence="3" type="ORF">WHR41_07940</name>
</gene>
<reference evidence="3 4" key="1">
    <citation type="journal article" date="2020" name="Microbiol. Resour. Announc.">
        <title>Draft Genome Sequence of a Cladosporium Species Isolated from the Mesophotic Ascidian Didemnum maculosum.</title>
        <authorList>
            <person name="Gioti A."/>
            <person name="Siaperas R."/>
            <person name="Nikolaivits E."/>
            <person name="Le Goff G."/>
            <person name="Ouazzani J."/>
            <person name="Kotoulas G."/>
            <person name="Topakas E."/>
        </authorList>
    </citation>
    <scope>NUCLEOTIDE SEQUENCE [LARGE SCALE GENOMIC DNA]</scope>
    <source>
        <strain evidence="3 4">TM138-S3</strain>
    </source>
</reference>
<dbReference type="GeneID" id="96009382"/>
<name>A0AB34KGC8_9PEZI</name>
<dbReference type="AlphaFoldDB" id="A0AB34KGC8"/>
<feature type="signal peptide" evidence="2">
    <location>
        <begin position="1"/>
        <end position="23"/>
    </location>
</feature>
<keyword evidence="2" id="KW-0732">Signal</keyword>
<feature type="compositionally biased region" description="Low complexity" evidence="1">
    <location>
        <begin position="23"/>
        <end position="35"/>
    </location>
</feature>
<keyword evidence="4" id="KW-1185">Reference proteome</keyword>
<protein>
    <submittedName>
        <fullName evidence="3">Uncharacterized protein</fullName>
    </submittedName>
</protein>
<feature type="chain" id="PRO_5044186584" evidence="2">
    <location>
        <begin position="24"/>
        <end position="254"/>
    </location>
</feature>
<feature type="region of interest" description="Disordered" evidence="1">
    <location>
        <begin position="23"/>
        <end position="47"/>
    </location>
</feature>
<evidence type="ECO:0000313" key="4">
    <source>
        <dbReference type="Proteomes" id="UP000803884"/>
    </source>
</evidence>
<evidence type="ECO:0000256" key="1">
    <source>
        <dbReference type="SAM" id="MobiDB-lite"/>
    </source>
</evidence>
<organism evidence="3 4">
    <name type="scientific">Cladosporium halotolerans</name>
    <dbReference type="NCBI Taxonomy" id="1052096"/>
    <lineage>
        <taxon>Eukaryota</taxon>
        <taxon>Fungi</taxon>
        <taxon>Dikarya</taxon>
        <taxon>Ascomycota</taxon>
        <taxon>Pezizomycotina</taxon>
        <taxon>Dothideomycetes</taxon>
        <taxon>Dothideomycetidae</taxon>
        <taxon>Cladosporiales</taxon>
        <taxon>Cladosporiaceae</taxon>
        <taxon>Cladosporium</taxon>
    </lineage>
</organism>
<accession>A0AB34KGC8</accession>